<dbReference type="Proteomes" id="UP000037178">
    <property type="component" value="Unassembled WGS sequence"/>
</dbReference>
<dbReference type="PATRIC" id="fig|1675527.3.peg.1679"/>
<organism evidence="2 3">
    <name type="scientific">Candidatus Rhodobacter oscarellae</name>
    <dbReference type="NCBI Taxonomy" id="1675527"/>
    <lineage>
        <taxon>Bacteria</taxon>
        <taxon>Pseudomonadati</taxon>
        <taxon>Pseudomonadota</taxon>
        <taxon>Alphaproteobacteria</taxon>
        <taxon>Rhodobacterales</taxon>
        <taxon>Rhodobacter group</taxon>
        <taxon>Rhodobacter</taxon>
    </lineage>
</organism>
<name>A0A0J9E175_9RHOB</name>
<keyword evidence="3" id="KW-1185">Reference proteome</keyword>
<feature type="signal peptide" evidence="1">
    <location>
        <begin position="1"/>
        <end position="19"/>
    </location>
</feature>
<dbReference type="EMBL" id="LFTY01000002">
    <property type="protein sequence ID" value="KMW56631.1"/>
    <property type="molecule type" value="Genomic_DNA"/>
</dbReference>
<evidence type="ECO:0000313" key="2">
    <source>
        <dbReference type="EMBL" id="KMW56631.1"/>
    </source>
</evidence>
<dbReference type="STRING" id="1675527.AIOL_001585"/>
<accession>A0A0J9E175</accession>
<evidence type="ECO:0000256" key="1">
    <source>
        <dbReference type="SAM" id="SignalP"/>
    </source>
</evidence>
<protein>
    <submittedName>
        <fullName evidence="2">Uncharacterized protein</fullName>
    </submittedName>
</protein>
<reference evidence="2 3" key="1">
    <citation type="submission" date="2015-06" db="EMBL/GenBank/DDBJ databases">
        <title>Draft genome sequence of an Alphaproteobacteria species associated to the Mediterranean sponge Oscarella lobularis.</title>
        <authorList>
            <person name="Jourda C."/>
            <person name="Santini S."/>
            <person name="Claverie J.-M."/>
        </authorList>
    </citation>
    <scope>NUCLEOTIDE SEQUENCE [LARGE SCALE GENOMIC DNA]</scope>
    <source>
        <strain evidence="2">IGS</strain>
    </source>
</reference>
<evidence type="ECO:0000313" key="3">
    <source>
        <dbReference type="Proteomes" id="UP000037178"/>
    </source>
</evidence>
<comment type="caution">
    <text evidence="2">The sequence shown here is derived from an EMBL/GenBank/DDBJ whole genome shotgun (WGS) entry which is preliminary data.</text>
</comment>
<gene>
    <name evidence="2" type="ORF">AIOL_001585</name>
</gene>
<proteinExistence type="predicted"/>
<sequence length="57" mass="6219">MRCAAYLLCLIAAPLAASAQSLLADAALESRAILVSHYSNWVRYEEPKRQEEPGVTA</sequence>
<dbReference type="AlphaFoldDB" id="A0A0J9E175"/>
<keyword evidence="1" id="KW-0732">Signal</keyword>
<feature type="chain" id="PRO_5005318287" evidence="1">
    <location>
        <begin position="20"/>
        <end position="57"/>
    </location>
</feature>